<feature type="compositionally biased region" description="Basic and acidic residues" evidence="1">
    <location>
        <begin position="47"/>
        <end position="67"/>
    </location>
</feature>
<evidence type="ECO:0000256" key="1">
    <source>
        <dbReference type="SAM" id="MobiDB-lite"/>
    </source>
</evidence>
<dbReference type="EMBL" id="JAHQIW010004272">
    <property type="protein sequence ID" value="KAJ1361812.1"/>
    <property type="molecule type" value="Genomic_DNA"/>
</dbReference>
<evidence type="ECO:0000313" key="3">
    <source>
        <dbReference type="Proteomes" id="UP001196413"/>
    </source>
</evidence>
<reference evidence="2" key="1">
    <citation type="submission" date="2021-06" db="EMBL/GenBank/DDBJ databases">
        <title>Parelaphostrongylus tenuis whole genome reference sequence.</title>
        <authorList>
            <person name="Garwood T.J."/>
            <person name="Larsen P.A."/>
            <person name="Fountain-Jones N.M."/>
            <person name="Garbe J.R."/>
            <person name="Macchietto M.G."/>
            <person name="Kania S.A."/>
            <person name="Gerhold R.W."/>
            <person name="Richards J.E."/>
            <person name="Wolf T.M."/>
        </authorList>
    </citation>
    <scope>NUCLEOTIDE SEQUENCE</scope>
    <source>
        <strain evidence="2">MNPRO001-30</strain>
        <tissue evidence="2">Meninges</tissue>
    </source>
</reference>
<evidence type="ECO:0000313" key="2">
    <source>
        <dbReference type="EMBL" id="KAJ1361812.1"/>
    </source>
</evidence>
<name>A0AAD5QUA6_PARTN</name>
<comment type="caution">
    <text evidence="2">The sequence shown here is derived from an EMBL/GenBank/DDBJ whole genome shotgun (WGS) entry which is preliminary data.</text>
</comment>
<keyword evidence="3" id="KW-1185">Reference proteome</keyword>
<proteinExistence type="predicted"/>
<gene>
    <name evidence="2" type="ORF">KIN20_021160</name>
</gene>
<dbReference type="AlphaFoldDB" id="A0AAD5QUA6"/>
<feature type="compositionally biased region" description="Basic and acidic residues" evidence="1">
    <location>
        <begin position="11"/>
        <end position="24"/>
    </location>
</feature>
<dbReference type="Proteomes" id="UP001196413">
    <property type="component" value="Unassembled WGS sequence"/>
</dbReference>
<feature type="region of interest" description="Disordered" evidence="1">
    <location>
        <begin position="1"/>
        <end position="67"/>
    </location>
</feature>
<sequence length="122" mass="14052">MIEGNVNLKNTKQEGKAVEEKQMEEVVETDAESIQEVNGTDDTCDTEMERESLNDVEDGRDSEKLSPARMEEWLGTLPHTRYHRFVGAAIAHKDFYFAQVDQFVIRLLEEECSRLYTSVGHR</sequence>
<accession>A0AAD5QUA6</accession>
<protein>
    <submittedName>
        <fullName evidence="2">Uncharacterized protein</fullName>
    </submittedName>
</protein>
<organism evidence="2 3">
    <name type="scientific">Parelaphostrongylus tenuis</name>
    <name type="common">Meningeal worm</name>
    <dbReference type="NCBI Taxonomy" id="148309"/>
    <lineage>
        <taxon>Eukaryota</taxon>
        <taxon>Metazoa</taxon>
        <taxon>Ecdysozoa</taxon>
        <taxon>Nematoda</taxon>
        <taxon>Chromadorea</taxon>
        <taxon>Rhabditida</taxon>
        <taxon>Rhabditina</taxon>
        <taxon>Rhabditomorpha</taxon>
        <taxon>Strongyloidea</taxon>
        <taxon>Metastrongylidae</taxon>
        <taxon>Parelaphostrongylus</taxon>
    </lineage>
</organism>